<proteinExistence type="predicted"/>
<reference evidence="3 4" key="1">
    <citation type="submission" date="2016-10" db="EMBL/GenBank/DDBJ databases">
        <authorList>
            <person name="Varghese N."/>
            <person name="Submissions S."/>
        </authorList>
    </citation>
    <scope>NUCLEOTIDE SEQUENCE [LARGE SCALE GENOMIC DNA]</scope>
    <source>
        <strain evidence="3 4">DSM 16525</strain>
    </source>
</reference>
<sequence length="446" mass="47964">MGLREPHATLVILPRYFVPHATTPPVPVLSDAASVVHVVDTFLLDFHHMARSEWVVGLDALGSVHFIPASERSRLPASALAQLAHHEVATGRTPHSIAASTVYFFEVELVEHPADAEGFNDPVYLYGHLSGPWPNTSPKRVPGQLTVTRGDVLAGLTRQAPYAFEYAQTPESSAAPRGYHALLPGDRPEALEEGGGAVLAWPVVPPELQMGNASNGPMVARILHDVLTQLKEDAEANGGPAALAKLELPVPSRAMAIAELELRGYEVKGDVAVLRRQHPGVLTRMAEWLRAEKVRIPPEAGAPEFLDLARQALALLPGWPTETERVLRSQASPGNRLPPVSAPVPREVVPVPARPLPPRAPAPPARPDEWMRDFLSAHAAQKPQAAKPRLTRTRPVAPPPARSGTPAWMEDFGAASAPSAAQGLREPGESAAPAKKKPAWMTDFED</sequence>
<dbReference type="Proteomes" id="UP000183760">
    <property type="component" value="Unassembled WGS sequence"/>
</dbReference>
<name>A0A511SXL0_MYXFU</name>
<gene>
    <name evidence="2" type="ORF">MFU01_10800</name>
    <name evidence="3" type="ORF">SAMN05443572_102842</name>
</gene>
<evidence type="ECO:0000313" key="2">
    <source>
        <dbReference type="EMBL" id="GEN06043.1"/>
    </source>
</evidence>
<reference evidence="2 5" key="2">
    <citation type="submission" date="2019-07" db="EMBL/GenBank/DDBJ databases">
        <title>Whole genome shotgun sequence of Myxococcus fulvus NBRC 100333.</title>
        <authorList>
            <person name="Hosoyama A."/>
            <person name="Uohara A."/>
            <person name="Ohji S."/>
            <person name="Ichikawa N."/>
        </authorList>
    </citation>
    <scope>NUCLEOTIDE SEQUENCE [LARGE SCALE GENOMIC DNA]</scope>
    <source>
        <strain evidence="2 5">NBRC 100333</strain>
    </source>
</reference>
<dbReference type="Proteomes" id="UP000321514">
    <property type="component" value="Unassembled WGS sequence"/>
</dbReference>
<comment type="caution">
    <text evidence="2">The sequence shown here is derived from an EMBL/GenBank/DDBJ whole genome shotgun (WGS) entry which is preliminary data.</text>
</comment>
<dbReference type="EMBL" id="BJXR01000014">
    <property type="protein sequence ID" value="GEN06043.1"/>
    <property type="molecule type" value="Genomic_DNA"/>
</dbReference>
<dbReference type="STRING" id="1334629.MFUL124B02_35450"/>
<dbReference type="AlphaFoldDB" id="A0A511SXL0"/>
<feature type="compositionally biased region" description="Low complexity" evidence="1">
    <location>
        <begin position="379"/>
        <end position="388"/>
    </location>
</feature>
<evidence type="ECO:0000313" key="3">
    <source>
        <dbReference type="EMBL" id="SET60130.1"/>
    </source>
</evidence>
<keyword evidence="4" id="KW-1185">Reference proteome</keyword>
<protein>
    <submittedName>
        <fullName evidence="2">Uncharacterized protein</fullName>
    </submittedName>
</protein>
<organism evidence="2 5">
    <name type="scientific">Myxococcus fulvus</name>
    <dbReference type="NCBI Taxonomy" id="33"/>
    <lineage>
        <taxon>Bacteria</taxon>
        <taxon>Pseudomonadati</taxon>
        <taxon>Myxococcota</taxon>
        <taxon>Myxococcia</taxon>
        <taxon>Myxococcales</taxon>
        <taxon>Cystobacterineae</taxon>
        <taxon>Myxococcaceae</taxon>
        <taxon>Myxococcus</taxon>
    </lineage>
</organism>
<dbReference type="EMBL" id="FOIB01000002">
    <property type="protein sequence ID" value="SET60130.1"/>
    <property type="molecule type" value="Genomic_DNA"/>
</dbReference>
<evidence type="ECO:0000313" key="4">
    <source>
        <dbReference type="Proteomes" id="UP000183760"/>
    </source>
</evidence>
<accession>A0A511SXL0</accession>
<feature type="region of interest" description="Disordered" evidence="1">
    <location>
        <begin position="379"/>
        <end position="446"/>
    </location>
</feature>
<evidence type="ECO:0000313" key="5">
    <source>
        <dbReference type="Proteomes" id="UP000321514"/>
    </source>
</evidence>
<evidence type="ECO:0000256" key="1">
    <source>
        <dbReference type="SAM" id="MobiDB-lite"/>
    </source>
</evidence>